<name>A0ACC1JMN6_9FUNG</name>
<accession>A0ACC1JMN6</accession>
<dbReference type="Proteomes" id="UP001140234">
    <property type="component" value="Unassembled WGS sequence"/>
</dbReference>
<dbReference type="EMBL" id="JANBUJ010002596">
    <property type="protein sequence ID" value="KAJ2763840.1"/>
    <property type="molecule type" value="Genomic_DNA"/>
</dbReference>
<evidence type="ECO:0000313" key="2">
    <source>
        <dbReference type="Proteomes" id="UP001140234"/>
    </source>
</evidence>
<comment type="caution">
    <text evidence="1">The sequence shown here is derived from an EMBL/GenBank/DDBJ whole genome shotgun (WGS) entry which is preliminary data.</text>
</comment>
<proteinExistence type="predicted"/>
<organism evidence="1 2">
    <name type="scientific">Coemansia nantahalensis</name>
    <dbReference type="NCBI Taxonomy" id="2789366"/>
    <lineage>
        <taxon>Eukaryota</taxon>
        <taxon>Fungi</taxon>
        <taxon>Fungi incertae sedis</taxon>
        <taxon>Zoopagomycota</taxon>
        <taxon>Kickxellomycotina</taxon>
        <taxon>Kickxellomycetes</taxon>
        <taxon>Kickxellales</taxon>
        <taxon>Kickxellaceae</taxon>
        <taxon>Coemansia</taxon>
    </lineage>
</organism>
<gene>
    <name evidence="1" type="ORF">IWQ57_005415</name>
</gene>
<reference evidence="1" key="1">
    <citation type="submission" date="2022-07" db="EMBL/GenBank/DDBJ databases">
        <title>Phylogenomic reconstructions and comparative analyses of Kickxellomycotina fungi.</title>
        <authorList>
            <person name="Reynolds N.K."/>
            <person name="Stajich J.E."/>
            <person name="Barry K."/>
            <person name="Grigoriev I.V."/>
            <person name="Crous P."/>
            <person name="Smith M.E."/>
        </authorList>
    </citation>
    <scope>NUCLEOTIDE SEQUENCE</scope>
    <source>
        <strain evidence="1">CBS 109366</strain>
    </source>
</reference>
<sequence>MLPDPGSFSVLETTVLAAGEGVRLLPEHLRRMRASAAQLAGAYGAGSFACDDGLTPAAVRTQIDAQVADPRQRHRVRLLLDSGGRLTVQTAPEPTAPAGAAAPALVLDTQATDTDSLFVRCKTTFRAVYDAAVARLPPGCPPGTHVLLYNAQGRITEANIANVAVSVPAEDGSLALVTPPLADGLLPGTMRQHLLDAGRIREGPVTIGQFRCAAAHGWPVVCMNSVRGLYPVAPAAPTDF</sequence>
<keyword evidence="2" id="KW-1185">Reference proteome</keyword>
<protein>
    <submittedName>
        <fullName evidence="1">Uncharacterized protein</fullName>
    </submittedName>
</protein>
<evidence type="ECO:0000313" key="1">
    <source>
        <dbReference type="EMBL" id="KAJ2763840.1"/>
    </source>
</evidence>